<dbReference type="AlphaFoldDB" id="C6HTT8"/>
<evidence type="ECO:0000313" key="3">
    <source>
        <dbReference type="Proteomes" id="UP000009374"/>
    </source>
</evidence>
<dbReference type="PROSITE" id="PS51257">
    <property type="entry name" value="PROKAR_LIPOPROTEIN"/>
    <property type="match status" value="1"/>
</dbReference>
<dbReference type="Proteomes" id="UP000009374">
    <property type="component" value="Unassembled WGS sequence"/>
</dbReference>
<reference evidence="2 3" key="1">
    <citation type="journal article" date="2009" name="Appl. Environ. Microbiol.">
        <title>Community genomic and proteomic analyses of chemoautotrophic iron-oxidizing "Leptospirillum rubarum" (Group II) and "Leptospirillum ferrodiazotrophum" (Group III) bacteria in acid mine drainage biofilms.</title>
        <authorList>
            <person name="Goltsman D.S."/>
            <person name="Denef V.J."/>
            <person name="Singer S.W."/>
            <person name="VerBerkmoes N.C."/>
            <person name="Lefsrud M."/>
            <person name="Mueller R.S."/>
            <person name="Dick G.J."/>
            <person name="Sun C.L."/>
            <person name="Wheeler K.E."/>
            <person name="Zemla A."/>
            <person name="Baker B.J."/>
            <person name="Hauser L."/>
            <person name="Land M."/>
            <person name="Shah M.B."/>
            <person name="Thelen M.P."/>
            <person name="Hettich R.L."/>
            <person name="Banfield J.F."/>
        </authorList>
    </citation>
    <scope>NUCLEOTIDE SEQUENCE [LARGE SCALE GENOMIC DNA]</scope>
</reference>
<feature type="region of interest" description="Disordered" evidence="1">
    <location>
        <begin position="34"/>
        <end position="54"/>
    </location>
</feature>
<evidence type="ECO:0000256" key="1">
    <source>
        <dbReference type="SAM" id="MobiDB-lite"/>
    </source>
</evidence>
<gene>
    <name evidence="2" type="ORF">UBAL3_44810004</name>
</gene>
<keyword evidence="3" id="KW-1185">Reference proteome</keyword>
<proteinExistence type="predicted"/>
<name>C6HTT8_9BACT</name>
<feature type="compositionally biased region" description="Gly residues" evidence="1">
    <location>
        <begin position="34"/>
        <end position="52"/>
    </location>
</feature>
<dbReference type="EMBL" id="GG693852">
    <property type="protein sequence ID" value="EES53866.1"/>
    <property type="molecule type" value="Genomic_DNA"/>
</dbReference>
<organism evidence="2 3">
    <name type="scientific">Leptospirillum ferrodiazotrophum</name>
    <dbReference type="NCBI Taxonomy" id="412449"/>
    <lineage>
        <taxon>Bacteria</taxon>
        <taxon>Pseudomonadati</taxon>
        <taxon>Nitrospirota</taxon>
        <taxon>Nitrospiria</taxon>
        <taxon>Nitrospirales</taxon>
        <taxon>Nitrospiraceae</taxon>
        <taxon>Leptospirillum</taxon>
    </lineage>
</organism>
<evidence type="ECO:0000313" key="2">
    <source>
        <dbReference type="EMBL" id="EES53866.1"/>
    </source>
</evidence>
<sequence length="400" mass="40060">MRERTLRYLIVSALFISFLAFSACGGGGGGGASSGGGSGSIGSGGGSSGSGTGSTSPVVGYSYYVGIPGTRDVAALAIHADGSGGTSTTLSDVTGLYPSTPAMATTGGASYLFVPSGTSDNLTIFQATGSSLVQVGGALSLSYTPQNQAICVLSGPYLVLGDYQGNIHVYPVLAGGSLGTETTYAALASTYGITGIAASPDNKYLLAEGKQNGYGNVGFSEFRIGAGGALVMVGSTTLSSTYFNYSNLVADPSTTNGHYFYSGGTNGFYLISASASGPSVTVLFTPTDGGGEWDFVGWIDPTGTWVYVNAWNSHTSTYTFDQFSIGTTGLTTYVGTEPNCNPANNAADFQGTYNAAQGVVLFSAAGTTVCTYSSLGGVLTKPSSSAAPAPIGALGIMVAS</sequence>
<accession>C6HTT8</accession>
<dbReference type="SUPFAM" id="SSF69322">
    <property type="entry name" value="Tricorn protease domain 2"/>
    <property type="match status" value="1"/>
</dbReference>
<protein>
    <submittedName>
        <fullName evidence="2">Uncharacterized protein</fullName>
    </submittedName>
</protein>